<evidence type="ECO:0000313" key="2">
    <source>
        <dbReference type="Proteomes" id="UP000647172"/>
    </source>
</evidence>
<name>A0A919JTH7_9ACTN</name>
<evidence type="ECO:0000313" key="1">
    <source>
        <dbReference type="EMBL" id="GIE52674.1"/>
    </source>
</evidence>
<dbReference type="InterPro" id="IPR050267">
    <property type="entry name" value="Anti-sigma-factor_SerPK"/>
</dbReference>
<dbReference type="Proteomes" id="UP000647172">
    <property type="component" value="Unassembled WGS sequence"/>
</dbReference>
<accession>A0A919JTH7</accession>
<reference evidence="1" key="1">
    <citation type="submission" date="2021-01" db="EMBL/GenBank/DDBJ databases">
        <title>Whole genome shotgun sequence of Actinoplanes nipponensis NBRC 14063.</title>
        <authorList>
            <person name="Komaki H."/>
            <person name="Tamura T."/>
        </authorList>
    </citation>
    <scope>NUCLEOTIDE SEQUENCE</scope>
    <source>
        <strain evidence="1">NBRC 14063</strain>
    </source>
</reference>
<proteinExistence type="predicted"/>
<keyword evidence="2" id="KW-1185">Reference proteome</keyword>
<dbReference type="Gene3D" id="3.30.750.24">
    <property type="entry name" value="STAS domain"/>
    <property type="match status" value="1"/>
</dbReference>
<dbReference type="PANTHER" id="PTHR35526">
    <property type="entry name" value="ANTI-SIGMA-F FACTOR RSBW-RELATED"/>
    <property type="match status" value="1"/>
</dbReference>
<protein>
    <submittedName>
        <fullName evidence="1">Uncharacterized protein</fullName>
    </submittedName>
</protein>
<dbReference type="SUPFAM" id="SSF55874">
    <property type="entry name" value="ATPase domain of HSP90 chaperone/DNA topoisomerase II/histidine kinase"/>
    <property type="match status" value="1"/>
</dbReference>
<dbReference type="RefSeq" id="WP_203774293.1">
    <property type="nucleotide sequence ID" value="NZ_BAAAYJ010000006.1"/>
</dbReference>
<organism evidence="1 2">
    <name type="scientific">Actinoplanes nipponensis</name>
    <dbReference type="NCBI Taxonomy" id="135950"/>
    <lineage>
        <taxon>Bacteria</taxon>
        <taxon>Bacillati</taxon>
        <taxon>Actinomycetota</taxon>
        <taxon>Actinomycetes</taxon>
        <taxon>Micromonosporales</taxon>
        <taxon>Micromonosporaceae</taxon>
        <taxon>Actinoplanes</taxon>
    </lineage>
</organism>
<comment type="caution">
    <text evidence="1">The sequence shown here is derived from an EMBL/GenBank/DDBJ whole genome shotgun (WGS) entry which is preliminary data.</text>
</comment>
<sequence>MNTSYLIRNTAQVSCLNDRDECVTTVIIRGRWDDDLRSRMSRVLRACVAETPRMIIVDLSELSDEAGDSTMTWQTLSRFAAQRRAPIGVVVCACPPRVAERLRNSSTGYVVSTAETVRAARDALAGYLQWPQHHRMPLPPDPVAVFLGSRTVHDLCRNFGLPGLATSARLIASELITNAVDHAGTELDVVVSVRGDVLHLGVFDRDPALPRVAEEEPWHPDRLRDRRGAGLWLVDAAATAWGALPWHSGKVVWATLAIDGRSPL</sequence>
<dbReference type="CDD" id="cd16936">
    <property type="entry name" value="HATPase_RsbW-like"/>
    <property type="match status" value="1"/>
</dbReference>
<dbReference type="InterPro" id="IPR036513">
    <property type="entry name" value="STAS_dom_sf"/>
</dbReference>
<dbReference type="Gene3D" id="3.30.565.10">
    <property type="entry name" value="Histidine kinase-like ATPase, C-terminal domain"/>
    <property type="match status" value="1"/>
</dbReference>
<gene>
    <name evidence="1" type="ORF">Ani05nite_62080</name>
</gene>
<dbReference type="InterPro" id="IPR036890">
    <property type="entry name" value="HATPase_C_sf"/>
</dbReference>
<dbReference type="EMBL" id="BOMQ01000074">
    <property type="protein sequence ID" value="GIE52674.1"/>
    <property type="molecule type" value="Genomic_DNA"/>
</dbReference>
<dbReference type="PANTHER" id="PTHR35526:SF3">
    <property type="entry name" value="ANTI-SIGMA-F FACTOR RSBW"/>
    <property type="match status" value="1"/>
</dbReference>
<dbReference type="AlphaFoldDB" id="A0A919JTH7"/>